<reference evidence="7" key="2">
    <citation type="submission" date="2020-09" db="EMBL/GenBank/DDBJ databases">
        <authorList>
            <person name="Sun Q."/>
            <person name="Kim S."/>
        </authorList>
    </citation>
    <scope>NUCLEOTIDE SEQUENCE</scope>
    <source>
        <strain evidence="7">KCTC 22169</strain>
    </source>
</reference>
<evidence type="ECO:0000259" key="6">
    <source>
        <dbReference type="Pfam" id="PF14294"/>
    </source>
</evidence>
<dbReference type="Pfam" id="PF01609">
    <property type="entry name" value="DDE_Tnp_1"/>
    <property type="match status" value="1"/>
</dbReference>
<keyword evidence="4" id="KW-0233">DNA recombination</keyword>
<dbReference type="SUPFAM" id="SSF53098">
    <property type="entry name" value="Ribonuclease H-like"/>
    <property type="match status" value="1"/>
</dbReference>
<evidence type="ECO:0000313" key="7">
    <source>
        <dbReference type="EMBL" id="GGX68948.1"/>
    </source>
</evidence>
<name>A0A918KMN0_9GAMM</name>
<organism evidence="7 8">
    <name type="scientific">Saccharospirillum salsuginis</name>
    <dbReference type="NCBI Taxonomy" id="418750"/>
    <lineage>
        <taxon>Bacteria</taxon>
        <taxon>Pseudomonadati</taxon>
        <taxon>Pseudomonadota</taxon>
        <taxon>Gammaproteobacteria</taxon>
        <taxon>Oceanospirillales</taxon>
        <taxon>Saccharospirillaceae</taxon>
        <taxon>Saccharospirillum</taxon>
    </lineage>
</organism>
<proteinExistence type="inferred from homology"/>
<dbReference type="InterPro" id="IPR012337">
    <property type="entry name" value="RNaseH-like_sf"/>
</dbReference>
<evidence type="ECO:0000259" key="5">
    <source>
        <dbReference type="Pfam" id="PF01609"/>
    </source>
</evidence>
<dbReference type="EMBL" id="BMXR01000012">
    <property type="protein sequence ID" value="GGX68948.1"/>
    <property type="molecule type" value="Genomic_DNA"/>
</dbReference>
<keyword evidence="3" id="KW-0238">DNA-binding</keyword>
<evidence type="ECO:0000313" key="8">
    <source>
        <dbReference type="Proteomes" id="UP000626148"/>
    </source>
</evidence>
<dbReference type="GO" id="GO:0003677">
    <property type="term" value="F:DNA binding"/>
    <property type="evidence" value="ECO:0007669"/>
    <property type="project" value="UniProtKB-KW"/>
</dbReference>
<sequence>MAHTSTILSQLLKILPRQRFQKSVDRYNGDKRCRTAFCWDLFVAMLFGQLSGAQSFRDLVERLGTLSSRFSHLGINSIRKSTLADANQSRPAMVFQNLFFDLLSMLGRSQKTRGLMRSVQLIDSTTITLCQSQYHWANFRTGKSGIKVHTVFDPEADAPVFFEVTNAKFHDSVPAGKFLLFKGLTYDFDRAYNKAAFLSKLIDHDCLFVGRMKRDMPYEVLETRDPMGEGVLSDDLVEVQYKSHDCLKDKTLRRICFIRAEDGKELTFLTNDLERSAVDVDDLYRQRWQIELFFKWIKQNLRVKRFFGTSENAVLIQVLMAMISYVLMRLVQETAAKGLSLQRIARKTSGALMQRRPLMELFVKESDPPSDTGQMNLGLS</sequence>
<comment type="caution">
    <text evidence="7">The sequence shown here is derived from an EMBL/GenBank/DDBJ whole genome shotgun (WGS) entry which is preliminary data.</text>
</comment>
<dbReference type="GO" id="GO:0004803">
    <property type="term" value="F:transposase activity"/>
    <property type="evidence" value="ECO:0007669"/>
    <property type="project" value="InterPro"/>
</dbReference>
<dbReference type="Proteomes" id="UP000626148">
    <property type="component" value="Unassembled WGS sequence"/>
</dbReference>
<feature type="domain" description="Transposase IS4-like" evidence="5">
    <location>
        <begin position="117"/>
        <end position="327"/>
    </location>
</feature>
<accession>A0A918KMN0</accession>
<dbReference type="RefSeq" id="WP_189612198.1">
    <property type="nucleotide sequence ID" value="NZ_BMXR01000012.1"/>
</dbReference>
<dbReference type="AlphaFoldDB" id="A0A918KMN0"/>
<protein>
    <submittedName>
        <fullName evidence="7">IS4 family transposase</fullName>
    </submittedName>
</protein>
<evidence type="ECO:0000256" key="1">
    <source>
        <dbReference type="ARBA" id="ARBA00010075"/>
    </source>
</evidence>
<evidence type="ECO:0000256" key="2">
    <source>
        <dbReference type="ARBA" id="ARBA00022578"/>
    </source>
</evidence>
<reference evidence="7" key="1">
    <citation type="journal article" date="2014" name="Int. J. Syst. Evol. Microbiol.">
        <title>Complete genome sequence of Corynebacterium casei LMG S-19264T (=DSM 44701T), isolated from a smear-ripened cheese.</title>
        <authorList>
            <consortium name="US DOE Joint Genome Institute (JGI-PGF)"/>
            <person name="Walter F."/>
            <person name="Albersmeier A."/>
            <person name="Kalinowski J."/>
            <person name="Ruckert C."/>
        </authorList>
    </citation>
    <scope>NUCLEOTIDE SEQUENCE</scope>
    <source>
        <strain evidence="7">KCTC 22169</strain>
    </source>
</reference>
<comment type="similarity">
    <text evidence="1">Belongs to the transposase 11 family.</text>
</comment>
<feature type="domain" description="DUF4372" evidence="6">
    <location>
        <begin position="3"/>
        <end position="75"/>
    </location>
</feature>
<dbReference type="Pfam" id="PF14294">
    <property type="entry name" value="DUF4372"/>
    <property type="match status" value="1"/>
</dbReference>
<keyword evidence="8" id="KW-1185">Reference proteome</keyword>
<keyword evidence="2" id="KW-0815">Transposition</keyword>
<dbReference type="NCBIfam" id="NF033592">
    <property type="entry name" value="transpos_IS4_1"/>
    <property type="match status" value="1"/>
</dbReference>
<dbReference type="InterPro" id="IPR047952">
    <property type="entry name" value="Transpos_IS4"/>
</dbReference>
<dbReference type="InterPro" id="IPR025399">
    <property type="entry name" value="DUF4372"/>
</dbReference>
<gene>
    <name evidence="7" type="ORF">GCM10007392_40770</name>
</gene>
<dbReference type="GO" id="GO:0006313">
    <property type="term" value="P:DNA transposition"/>
    <property type="evidence" value="ECO:0007669"/>
    <property type="project" value="InterPro"/>
</dbReference>
<evidence type="ECO:0000256" key="3">
    <source>
        <dbReference type="ARBA" id="ARBA00023125"/>
    </source>
</evidence>
<dbReference type="PANTHER" id="PTHR33258:SF1">
    <property type="entry name" value="TRANSPOSASE INSL FOR INSERTION SEQUENCE ELEMENT IS186A-RELATED"/>
    <property type="match status" value="1"/>
</dbReference>
<dbReference type="InterPro" id="IPR002559">
    <property type="entry name" value="Transposase_11"/>
</dbReference>
<dbReference type="PANTHER" id="PTHR33258">
    <property type="entry name" value="TRANSPOSASE INSL FOR INSERTION SEQUENCE ELEMENT IS186A-RELATED"/>
    <property type="match status" value="1"/>
</dbReference>
<evidence type="ECO:0000256" key="4">
    <source>
        <dbReference type="ARBA" id="ARBA00023172"/>
    </source>
</evidence>